<gene>
    <name evidence="1" type="ORF">APZ42_026749</name>
</gene>
<proteinExistence type="predicted"/>
<name>A0A0N8CVD6_9CRUS</name>
<dbReference type="Proteomes" id="UP000076858">
    <property type="component" value="Unassembled WGS sequence"/>
</dbReference>
<accession>A0A0N8CVD6</accession>
<dbReference type="AlphaFoldDB" id="A0A0N8CVD6"/>
<comment type="caution">
    <text evidence="1">The sequence shown here is derived from an EMBL/GenBank/DDBJ whole genome shotgun (WGS) entry which is preliminary data.</text>
</comment>
<dbReference type="EMBL" id="LRGB01002121">
    <property type="protein sequence ID" value="KZS09013.1"/>
    <property type="molecule type" value="Genomic_DNA"/>
</dbReference>
<keyword evidence="2" id="KW-1185">Reference proteome</keyword>
<reference evidence="1 2" key="1">
    <citation type="submission" date="2016-03" db="EMBL/GenBank/DDBJ databases">
        <title>EvidentialGene: Evidence-directed Construction of Genes on Genomes.</title>
        <authorList>
            <person name="Gilbert D.G."/>
            <person name="Choi J.-H."/>
            <person name="Mockaitis K."/>
            <person name="Colbourne J."/>
            <person name="Pfrender M."/>
        </authorList>
    </citation>
    <scope>NUCLEOTIDE SEQUENCE [LARGE SCALE GENOMIC DNA]</scope>
    <source>
        <strain evidence="1 2">Xinb3</strain>
        <tissue evidence="1">Complete organism</tissue>
    </source>
</reference>
<organism evidence="1 2">
    <name type="scientific">Daphnia magna</name>
    <dbReference type="NCBI Taxonomy" id="35525"/>
    <lineage>
        <taxon>Eukaryota</taxon>
        <taxon>Metazoa</taxon>
        <taxon>Ecdysozoa</taxon>
        <taxon>Arthropoda</taxon>
        <taxon>Crustacea</taxon>
        <taxon>Branchiopoda</taxon>
        <taxon>Diplostraca</taxon>
        <taxon>Cladocera</taxon>
        <taxon>Anomopoda</taxon>
        <taxon>Daphniidae</taxon>
        <taxon>Daphnia</taxon>
    </lineage>
</organism>
<protein>
    <submittedName>
        <fullName evidence="1">Uncharacterized protein</fullName>
    </submittedName>
</protein>
<sequence>MSILASDELIAYHRPFNGVEANRTPLLSLAVCCKKEVIIIDPRLSHTQMKKERMVGSCRPFANFSLMMKSPR</sequence>
<evidence type="ECO:0000313" key="2">
    <source>
        <dbReference type="Proteomes" id="UP000076858"/>
    </source>
</evidence>
<evidence type="ECO:0000313" key="1">
    <source>
        <dbReference type="EMBL" id="KZS09013.1"/>
    </source>
</evidence>